<evidence type="ECO:0000259" key="3">
    <source>
        <dbReference type="Pfam" id="PF03358"/>
    </source>
</evidence>
<dbReference type="InterPro" id="IPR051796">
    <property type="entry name" value="ISF_SsuE-like"/>
</dbReference>
<evidence type="ECO:0000256" key="2">
    <source>
        <dbReference type="ARBA" id="ARBA00022643"/>
    </source>
</evidence>
<dbReference type="GO" id="GO:0016491">
    <property type="term" value="F:oxidoreductase activity"/>
    <property type="evidence" value="ECO:0007669"/>
    <property type="project" value="InterPro"/>
</dbReference>
<accession>A0A9P1KXV1</accession>
<feature type="domain" description="NADPH-dependent FMN reductase-like" evidence="3">
    <location>
        <begin position="3"/>
        <end position="152"/>
    </location>
</feature>
<evidence type="ECO:0000313" key="4">
    <source>
        <dbReference type="EMBL" id="CEN31328.1"/>
    </source>
</evidence>
<organism evidence="4 5">
    <name type="scientific">Paraclostridium sordellii</name>
    <name type="common">Clostridium sordellii</name>
    <dbReference type="NCBI Taxonomy" id="1505"/>
    <lineage>
        <taxon>Bacteria</taxon>
        <taxon>Bacillati</taxon>
        <taxon>Bacillota</taxon>
        <taxon>Clostridia</taxon>
        <taxon>Peptostreptococcales</taxon>
        <taxon>Peptostreptococcaceae</taxon>
        <taxon>Paraclostridium</taxon>
    </lineage>
</organism>
<proteinExistence type="predicted"/>
<dbReference type="AlphaFoldDB" id="A0A9P1KXV1"/>
<dbReference type="Proteomes" id="UP000049685">
    <property type="component" value="Unassembled WGS sequence"/>
</dbReference>
<dbReference type="InterPro" id="IPR029039">
    <property type="entry name" value="Flavoprotein-like_sf"/>
</dbReference>
<gene>
    <name evidence="4" type="ORF">UMC4404_31601</name>
</gene>
<dbReference type="InterPro" id="IPR005025">
    <property type="entry name" value="FMN_Rdtase-like_dom"/>
</dbReference>
<dbReference type="PANTHER" id="PTHR43278:SF4">
    <property type="entry name" value="NAD(P)H-DEPENDENT FMN-CONTAINING OXIDOREDUCTASE YWQN-RELATED"/>
    <property type="match status" value="1"/>
</dbReference>
<dbReference type="EMBL" id="CDNY01000001">
    <property type="protein sequence ID" value="CEN31328.1"/>
    <property type="molecule type" value="Genomic_DNA"/>
</dbReference>
<dbReference type="SUPFAM" id="SSF52218">
    <property type="entry name" value="Flavoproteins"/>
    <property type="match status" value="1"/>
</dbReference>
<name>A0A9P1KXV1_PARSO</name>
<dbReference type="Pfam" id="PF03358">
    <property type="entry name" value="FMN_red"/>
    <property type="match status" value="1"/>
</dbReference>
<evidence type="ECO:0000313" key="5">
    <source>
        <dbReference type="Proteomes" id="UP000049685"/>
    </source>
</evidence>
<evidence type="ECO:0000256" key="1">
    <source>
        <dbReference type="ARBA" id="ARBA00022630"/>
    </source>
</evidence>
<dbReference type="PANTHER" id="PTHR43278">
    <property type="entry name" value="NAD(P)H-DEPENDENT FMN-CONTAINING OXIDOREDUCTASE YWQN-RELATED"/>
    <property type="match status" value="1"/>
</dbReference>
<keyword evidence="1" id="KW-0285">Flavoprotein</keyword>
<dbReference type="Gene3D" id="3.40.50.360">
    <property type="match status" value="1"/>
</dbReference>
<reference evidence="5" key="1">
    <citation type="submission" date="2015-01" db="EMBL/GenBank/DDBJ databases">
        <authorList>
            <person name="Aslett A.Martin."/>
            <person name="De Silva Nishadi"/>
        </authorList>
    </citation>
    <scope>NUCLEOTIDE SEQUENCE [LARGE SCALE GENOMIC DNA]</scope>
    <source>
        <strain evidence="5">UMC4404</strain>
    </source>
</reference>
<keyword evidence="2" id="KW-0288">FMN</keyword>
<protein>
    <submittedName>
        <fullName evidence="4">NADPH-dependent FMN reductase</fullName>
    </submittedName>
</protein>
<comment type="caution">
    <text evidence="4">The sequence shown here is derived from an EMBL/GenBank/DDBJ whole genome shotgun (WGS) entry which is preliminary data.</text>
</comment>
<dbReference type="RefSeq" id="WP_057556952.1">
    <property type="nucleotide sequence ID" value="NZ_CDNY01000001.1"/>
</dbReference>
<sequence>MKKVVAYIGTRKGEYSNTYKLTKTIFDKCKERSENIHFEIITSNDFLINPCVGCGKCFISGICSLDKVDEAIKLKEKLLSADMVVFASPVYAHNVSGDMKIFIDRISYWFHTMKLNGKYAAVISTTLSNGHLTVISYLEKIMNILGTKTLFKINATVSDPDEFMNEEWIDKKADELSYKIITALNTPIASNRALETVFKSAKDRYEEFKKNDYLIDSYKESVEQGLFTSETYQEFLDNYHNKCINKNV</sequence>